<dbReference type="GO" id="GO:0005794">
    <property type="term" value="C:Golgi apparatus"/>
    <property type="evidence" value="ECO:0000266"/>
    <property type="project" value="GeneDB"/>
</dbReference>
<dbReference type="Pfam" id="PF09394">
    <property type="entry name" value="Inhibitor_I42"/>
    <property type="match status" value="1"/>
</dbReference>
<dbReference type="STRING" id="5664.Q868G9"/>
<dbReference type="GO" id="GO:0004869">
    <property type="term" value="F:cysteine-type endopeptidase inhibitor activity"/>
    <property type="evidence" value="ECO:0000318"/>
    <property type="project" value="GO_Central"/>
</dbReference>
<dbReference type="PANTHER" id="PTHR36530:SF1">
    <property type="entry name" value="AMOEBIASIN-1"/>
    <property type="match status" value="1"/>
</dbReference>
<dbReference type="EMBL" id="AJ548878">
    <property type="protein sequence ID" value="CAD69563.1"/>
    <property type="molecule type" value="Genomic_DNA"/>
</dbReference>
<sequence length="117" mass="12979">MQPKMTAPLTMKDNNKCLSVRVGSTLEIHLEGNPTTGYTWTRVGFVGKEMLSDEHLEVTSKYTPKPVSGSMVGAGGSYTVFVKPLRKGQHAVQLVYARPFEGPKPDNERYTLHLNVE</sequence>
<keyword evidence="6" id="KW-1185">Reference proteome</keyword>
<dbReference type="PANTHER" id="PTHR36530">
    <property type="entry name" value="INHIBITOR OF CYSTEINE PEPTIDASE"/>
    <property type="match status" value="1"/>
</dbReference>
<evidence type="ECO:0000313" key="4">
    <source>
        <dbReference type="EMBL" id="CAD69563.1"/>
    </source>
</evidence>
<dbReference type="EMBL" id="FR796420">
    <property type="protein sequence ID" value="CAJ05225.1"/>
    <property type="molecule type" value="Genomic_DNA"/>
</dbReference>
<dbReference type="GO" id="GO:0005783">
    <property type="term" value="C:endoplasmic reticulum"/>
    <property type="evidence" value="ECO:0000266"/>
    <property type="project" value="GeneDB"/>
</dbReference>
<gene>
    <name evidence="4" type="primary">icp</name>
    <name evidence="5" type="ORF">LMJF_24_1770</name>
</gene>
<dbReference type="GO" id="GO:0031982">
    <property type="term" value="C:vesicle"/>
    <property type="evidence" value="ECO:0000266"/>
    <property type="project" value="GeneDB"/>
</dbReference>
<dbReference type="OMA" id="TGYMWTR"/>
<keyword evidence="2" id="KW-0789">Thiol protease inhibitor</keyword>
<dbReference type="AlphaFoldDB" id="Q868G9"/>
<dbReference type="eggNOG" id="ENOG502SEPD">
    <property type="taxonomic scope" value="Eukaryota"/>
</dbReference>
<proteinExistence type="predicted"/>
<evidence type="ECO:0000259" key="3">
    <source>
        <dbReference type="Pfam" id="PF09394"/>
    </source>
</evidence>
<dbReference type="InterPro" id="IPR018990">
    <property type="entry name" value="Prot_inh_I42_chagasin"/>
</dbReference>
<organism evidence="4">
    <name type="scientific">Leishmania major</name>
    <dbReference type="NCBI Taxonomy" id="5664"/>
    <lineage>
        <taxon>Eukaryota</taxon>
        <taxon>Discoba</taxon>
        <taxon>Euglenozoa</taxon>
        <taxon>Kinetoplastea</taxon>
        <taxon>Metakinetoplastina</taxon>
        <taxon>Trypanosomatida</taxon>
        <taxon>Trypanosomatidae</taxon>
        <taxon>Leishmaniinae</taxon>
        <taxon>Leishmania</taxon>
    </lineage>
</organism>
<feature type="domain" description="Proteinase inhibitor I42 chagasin" evidence="3">
    <location>
        <begin position="20"/>
        <end position="113"/>
    </location>
</feature>
<dbReference type="MEROPS" id="I42.001"/>
<dbReference type="InterPro" id="IPR036331">
    <property type="entry name" value="Chagasin-like_sf"/>
</dbReference>
<evidence type="ECO:0000313" key="6">
    <source>
        <dbReference type="Proteomes" id="UP000000542"/>
    </source>
</evidence>
<dbReference type="Gene3D" id="2.60.40.2020">
    <property type="match status" value="1"/>
</dbReference>
<dbReference type="GeneID" id="5652349"/>
<dbReference type="Proteomes" id="UP000000542">
    <property type="component" value="Chromosome 24"/>
</dbReference>
<dbReference type="HOGENOM" id="CLU_102057_0_1_1"/>
<dbReference type="RefSeq" id="XP_001683694.1">
    <property type="nucleotide sequence ID" value="XM_001683642.1"/>
</dbReference>
<dbReference type="VEuPathDB" id="TriTrypDB:LmjF.24.1770"/>
<reference evidence="4" key="1">
    <citation type="journal article" date="2003" name="FEBS Lett.">
        <title>Functional conservation of a natural cysteine peptidase inhibitor in protozoan and bacterial pathogens.</title>
        <authorList>
            <person name="Sanderson S.J."/>
            <person name="Westrop G.D."/>
            <person name="Scharfstein J."/>
            <person name="Mottram J.C."/>
            <person name="Coombs G.H."/>
            <person name="Sanderson S.J."/>
        </authorList>
    </citation>
    <scope>NUCLEOTIDE SEQUENCE</scope>
</reference>
<dbReference type="VEuPathDB" id="TriTrypDB:LMJLV39_240025300"/>
<protein>
    <submittedName>
        <fullName evidence="4">Inhibitor of cysteine peptidase</fullName>
    </submittedName>
</protein>
<dbReference type="VEuPathDB" id="TriTrypDB:LMJFC_240026100"/>
<dbReference type="InterPro" id="IPR052781">
    <property type="entry name" value="Cys_protease_inhibitor_I42"/>
</dbReference>
<reference evidence="5 6" key="3">
    <citation type="journal article" date="2011" name="Genome Res.">
        <title>Chromosome and gene copy number variation allow major structural change between species and strains of Leishmania.</title>
        <authorList>
            <person name="Rogers M.B."/>
            <person name="Hilley J.D."/>
            <person name="Dickens N.J."/>
            <person name="Wilkes J."/>
            <person name="Bates P.A."/>
            <person name="Depledge D.P."/>
            <person name="Harris D."/>
            <person name="Her Y."/>
            <person name="Herzyk P."/>
            <person name="Imamura H."/>
            <person name="Otto T.D."/>
            <person name="Sanders M."/>
            <person name="Seeger K."/>
            <person name="Dujardin J.C."/>
            <person name="Berriman M."/>
            <person name="Smith D.F."/>
            <person name="Hertz-Fowler C."/>
            <person name="Mottram J.C."/>
        </authorList>
    </citation>
    <scope>NUCLEOTIDE SEQUENCE [LARGE SCALE GENOMIC DNA]</scope>
    <source>
        <strain evidence="5">Friedlin</strain>
        <strain evidence="6">MHOM/IL/81/Friedlin</strain>
    </source>
</reference>
<dbReference type="GO" id="GO:0002020">
    <property type="term" value="F:protease binding"/>
    <property type="evidence" value="ECO:0000266"/>
    <property type="project" value="GeneDB"/>
</dbReference>
<dbReference type="GO" id="GO:0005737">
    <property type="term" value="C:cytoplasm"/>
    <property type="evidence" value="ECO:0000318"/>
    <property type="project" value="GO_Central"/>
</dbReference>
<dbReference type="VEuPathDB" id="TriTrypDB:LMJSD75_240024600"/>
<dbReference type="KEGG" id="lma:LMJF_24_1770"/>
<evidence type="ECO:0000256" key="1">
    <source>
        <dbReference type="ARBA" id="ARBA00022690"/>
    </source>
</evidence>
<dbReference type="SUPFAM" id="SSF141066">
    <property type="entry name" value="ICP-like"/>
    <property type="match status" value="1"/>
</dbReference>
<evidence type="ECO:0000256" key="2">
    <source>
        <dbReference type="ARBA" id="ARBA00022704"/>
    </source>
</evidence>
<name>Q868G9_LEIMA</name>
<keyword evidence="1" id="KW-0646">Protease inhibitor</keyword>
<accession>Q868G9</accession>
<reference evidence="5" key="4">
    <citation type="submission" date="2011-01" db="EMBL/GenBank/DDBJ databases">
        <authorList>
            <person name="Aslett M."/>
        </authorList>
    </citation>
    <scope>NUCLEOTIDE SEQUENCE</scope>
    <source>
        <strain evidence="5">Friedlin</strain>
    </source>
</reference>
<dbReference type="GO" id="GO:0030162">
    <property type="term" value="P:regulation of proteolysis"/>
    <property type="evidence" value="ECO:0000318"/>
    <property type="project" value="GO_Central"/>
</dbReference>
<dbReference type="InParanoid" id="Q868G9"/>
<evidence type="ECO:0000313" key="5">
    <source>
        <dbReference type="EMBL" id="CAJ05225.1"/>
    </source>
</evidence>
<reference evidence="5 6" key="2">
    <citation type="journal article" date="2005" name="Science">
        <title>The genome of the kinetoplastid parasite, Leishmania major.</title>
        <authorList>
            <person name="Ivens A.C."/>
            <person name="Peacock C.S."/>
            <person name="Worthey E.A."/>
            <person name="Murphy L."/>
            <person name="Aggarwal G."/>
            <person name="Berriman M."/>
            <person name="Sisk E."/>
            <person name="Rajandream M.A."/>
            <person name="Adlem E."/>
            <person name="Aert R."/>
            <person name="Anupama A."/>
            <person name="Apostolou Z."/>
            <person name="Attipoe P."/>
            <person name="Bason N."/>
            <person name="Bauser C."/>
            <person name="Beck A."/>
            <person name="Beverley S.M."/>
            <person name="Bianchettin G."/>
            <person name="Borzym K."/>
            <person name="Bothe G."/>
            <person name="Bruschi C.V."/>
            <person name="Collins M."/>
            <person name="Cadag E."/>
            <person name="Ciarloni L."/>
            <person name="Clayton C."/>
            <person name="Coulson R.M."/>
            <person name="Cronin A."/>
            <person name="Cruz A.K."/>
            <person name="Davies R.M."/>
            <person name="De Gaudenzi J."/>
            <person name="Dobson D.E."/>
            <person name="Duesterhoeft A."/>
            <person name="Fazelina G."/>
            <person name="Fosker N."/>
            <person name="Frasch A.C."/>
            <person name="Fraser A."/>
            <person name="Fuchs M."/>
            <person name="Gabel C."/>
            <person name="Goble A."/>
            <person name="Goffeau A."/>
            <person name="Harris D."/>
            <person name="Hertz-Fowler C."/>
            <person name="Hilbert H."/>
            <person name="Horn D."/>
            <person name="Huang Y."/>
            <person name="Klages S."/>
            <person name="Knights A."/>
            <person name="Kube M."/>
            <person name="Larke N."/>
            <person name="Litvin L."/>
            <person name="Lord A."/>
            <person name="Louie T."/>
            <person name="Marra M."/>
            <person name="Masuy D."/>
            <person name="Matthews K."/>
            <person name="Michaeli S."/>
            <person name="Mottram J.C."/>
            <person name="Muller-Auer S."/>
            <person name="Munden H."/>
            <person name="Nelson S."/>
            <person name="Norbertczak H."/>
            <person name="Oliver K."/>
            <person name="O'neil S."/>
            <person name="Pentony M."/>
            <person name="Pohl T.M."/>
            <person name="Price C."/>
            <person name="Purnelle B."/>
            <person name="Quail M.A."/>
            <person name="Rabbinowitsch E."/>
            <person name="Reinhardt R."/>
            <person name="Rieger M."/>
            <person name="Rinta J."/>
            <person name="Robben J."/>
            <person name="Robertson L."/>
            <person name="Ruiz J.C."/>
            <person name="Rutter S."/>
            <person name="Saunders D."/>
            <person name="Schafer M."/>
            <person name="Schein J."/>
            <person name="Schwartz D.C."/>
            <person name="Seeger K."/>
            <person name="Seyler A."/>
            <person name="Sharp S."/>
            <person name="Shin H."/>
            <person name="Sivam D."/>
            <person name="Squares R."/>
            <person name="Squares S."/>
            <person name="Tosato V."/>
            <person name="Vogt C."/>
            <person name="Volckaert G."/>
            <person name="Wambutt R."/>
            <person name="Warren T."/>
            <person name="Wedler H."/>
            <person name="Woodward J."/>
            <person name="Zhou S."/>
            <person name="Zimmermann W."/>
            <person name="Smith D.F."/>
            <person name="Blackwell J.M."/>
            <person name="Stuart K.D."/>
            <person name="Barrell B."/>
            <person name="Myler P.J."/>
        </authorList>
    </citation>
    <scope>NUCLEOTIDE SEQUENCE [LARGE SCALE GENOMIC DNA]</scope>
    <source>
        <strain evidence="5">Friedlin</strain>
        <strain evidence="6">MHOM/IL/81/Friedlin</strain>
    </source>
</reference>
<accession>Q4QAF4</accession>